<protein>
    <submittedName>
        <fullName evidence="2">Uncharacterized protein</fullName>
    </submittedName>
</protein>
<organism evidence="2 3">
    <name type="scientific">Nephila pilipes</name>
    <name type="common">Giant wood spider</name>
    <name type="synonym">Nephila maculata</name>
    <dbReference type="NCBI Taxonomy" id="299642"/>
    <lineage>
        <taxon>Eukaryota</taxon>
        <taxon>Metazoa</taxon>
        <taxon>Ecdysozoa</taxon>
        <taxon>Arthropoda</taxon>
        <taxon>Chelicerata</taxon>
        <taxon>Arachnida</taxon>
        <taxon>Araneae</taxon>
        <taxon>Araneomorphae</taxon>
        <taxon>Entelegynae</taxon>
        <taxon>Araneoidea</taxon>
        <taxon>Nephilidae</taxon>
        <taxon>Nephila</taxon>
    </lineage>
</organism>
<evidence type="ECO:0000256" key="1">
    <source>
        <dbReference type="SAM" id="MobiDB-lite"/>
    </source>
</evidence>
<name>A0A8X6NFJ3_NEPPI</name>
<accession>A0A8X6NFJ3</accession>
<feature type="region of interest" description="Disordered" evidence="1">
    <location>
        <begin position="1"/>
        <end position="94"/>
    </location>
</feature>
<dbReference type="Proteomes" id="UP000887013">
    <property type="component" value="Unassembled WGS sequence"/>
</dbReference>
<sequence length="94" mass="10222">MHLRRAGGCRGRAERAPASVQKRPQRREDHVARIPFSGTQPPVTPLLQKGPLLPSPLRSNKSPSGWSGPFRGWSSKGGTTPCDESSHQPKAIMT</sequence>
<reference evidence="2" key="1">
    <citation type="submission" date="2020-08" db="EMBL/GenBank/DDBJ databases">
        <title>Multicomponent nature underlies the extraordinary mechanical properties of spider dragline silk.</title>
        <authorList>
            <person name="Kono N."/>
            <person name="Nakamura H."/>
            <person name="Mori M."/>
            <person name="Yoshida Y."/>
            <person name="Ohtoshi R."/>
            <person name="Malay A.D."/>
            <person name="Moran D.A.P."/>
            <person name="Tomita M."/>
            <person name="Numata K."/>
            <person name="Arakawa K."/>
        </authorList>
    </citation>
    <scope>NUCLEOTIDE SEQUENCE</scope>
</reference>
<proteinExistence type="predicted"/>
<evidence type="ECO:0000313" key="2">
    <source>
        <dbReference type="EMBL" id="GFT10683.1"/>
    </source>
</evidence>
<evidence type="ECO:0000313" key="3">
    <source>
        <dbReference type="Proteomes" id="UP000887013"/>
    </source>
</evidence>
<keyword evidence="3" id="KW-1185">Reference proteome</keyword>
<dbReference type="AlphaFoldDB" id="A0A8X6NFJ3"/>
<comment type="caution">
    <text evidence="2">The sequence shown here is derived from an EMBL/GenBank/DDBJ whole genome shotgun (WGS) entry which is preliminary data.</text>
</comment>
<dbReference type="EMBL" id="BMAW01008854">
    <property type="protein sequence ID" value="GFT10683.1"/>
    <property type="molecule type" value="Genomic_DNA"/>
</dbReference>
<gene>
    <name evidence="2" type="ORF">NPIL_215841</name>
</gene>